<keyword evidence="1" id="KW-0695">RNA-directed DNA polymerase</keyword>
<dbReference type="Proteomes" id="UP000325315">
    <property type="component" value="Unassembled WGS sequence"/>
</dbReference>
<dbReference type="GO" id="GO:0003964">
    <property type="term" value="F:RNA-directed DNA polymerase activity"/>
    <property type="evidence" value="ECO:0007669"/>
    <property type="project" value="UniProtKB-KW"/>
</dbReference>
<name>A0A5B6W2F7_9ROSI</name>
<keyword evidence="1" id="KW-0548">Nucleotidyltransferase</keyword>
<dbReference type="EMBL" id="SMMG02000005">
    <property type="protein sequence ID" value="KAA3475443.1"/>
    <property type="molecule type" value="Genomic_DNA"/>
</dbReference>
<comment type="caution">
    <text evidence="1">The sequence shown here is derived from an EMBL/GenBank/DDBJ whole genome shotgun (WGS) entry which is preliminary data.</text>
</comment>
<dbReference type="AlphaFoldDB" id="A0A5B6W2F7"/>
<reference evidence="2" key="1">
    <citation type="journal article" date="2019" name="Plant Biotechnol. J.">
        <title>Genome sequencing of the Australian wild diploid species Gossypium australe highlights disease resistance and delayed gland morphogenesis.</title>
        <authorList>
            <person name="Cai Y."/>
            <person name="Cai X."/>
            <person name="Wang Q."/>
            <person name="Wang P."/>
            <person name="Zhang Y."/>
            <person name="Cai C."/>
            <person name="Xu Y."/>
            <person name="Wang K."/>
            <person name="Zhou Z."/>
            <person name="Wang C."/>
            <person name="Geng S."/>
            <person name="Li B."/>
            <person name="Dong Q."/>
            <person name="Hou Y."/>
            <person name="Wang H."/>
            <person name="Ai P."/>
            <person name="Liu Z."/>
            <person name="Yi F."/>
            <person name="Sun M."/>
            <person name="An G."/>
            <person name="Cheng J."/>
            <person name="Zhang Y."/>
            <person name="Shi Q."/>
            <person name="Xie Y."/>
            <person name="Shi X."/>
            <person name="Chang Y."/>
            <person name="Huang F."/>
            <person name="Chen Y."/>
            <person name="Hong S."/>
            <person name="Mi L."/>
            <person name="Sun Q."/>
            <person name="Zhang L."/>
            <person name="Zhou B."/>
            <person name="Peng R."/>
            <person name="Zhang X."/>
            <person name="Liu F."/>
        </authorList>
    </citation>
    <scope>NUCLEOTIDE SEQUENCE [LARGE SCALE GENOMIC DNA]</scope>
    <source>
        <strain evidence="2">cv. PA1801</strain>
    </source>
</reference>
<dbReference type="OrthoDB" id="998851at2759"/>
<keyword evidence="2" id="KW-1185">Reference proteome</keyword>
<organism evidence="1 2">
    <name type="scientific">Gossypium australe</name>
    <dbReference type="NCBI Taxonomy" id="47621"/>
    <lineage>
        <taxon>Eukaryota</taxon>
        <taxon>Viridiplantae</taxon>
        <taxon>Streptophyta</taxon>
        <taxon>Embryophyta</taxon>
        <taxon>Tracheophyta</taxon>
        <taxon>Spermatophyta</taxon>
        <taxon>Magnoliopsida</taxon>
        <taxon>eudicotyledons</taxon>
        <taxon>Gunneridae</taxon>
        <taxon>Pentapetalae</taxon>
        <taxon>rosids</taxon>
        <taxon>malvids</taxon>
        <taxon>Malvales</taxon>
        <taxon>Malvaceae</taxon>
        <taxon>Malvoideae</taxon>
        <taxon>Gossypium</taxon>
    </lineage>
</organism>
<evidence type="ECO:0000313" key="1">
    <source>
        <dbReference type="EMBL" id="KAA3475443.1"/>
    </source>
</evidence>
<accession>A0A5B6W2F7</accession>
<evidence type="ECO:0000313" key="2">
    <source>
        <dbReference type="Proteomes" id="UP000325315"/>
    </source>
</evidence>
<proteinExistence type="predicted"/>
<sequence>MDTKIHLNMEIDKDEAYWEQRARVNWLQYGDRNTAFFHNCATARRRANSISKLILENGQETNVESIIHEEAKNYFEMLFTSQGGADSREILEGIEESILAEFNESLQDPFTEDEVKRALKGMGPTKAPGPDGFPAIFFQKYWHIVGSETYLFG</sequence>
<keyword evidence="1" id="KW-0808">Transferase</keyword>
<gene>
    <name evidence="1" type="ORF">EPI10_025624</name>
</gene>
<protein>
    <submittedName>
        <fullName evidence="1">Reverse transcriptase</fullName>
    </submittedName>
</protein>